<evidence type="ECO:0000256" key="5">
    <source>
        <dbReference type="ARBA" id="ARBA00023002"/>
    </source>
</evidence>
<evidence type="ECO:0000259" key="9">
    <source>
        <dbReference type="Pfam" id="PF02770"/>
    </source>
</evidence>
<dbReference type="SUPFAM" id="SSF47203">
    <property type="entry name" value="Acyl-CoA dehydrogenase C-terminal domain-like"/>
    <property type="match status" value="1"/>
</dbReference>
<dbReference type="InterPro" id="IPR046373">
    <property type="entry name" value="Acyl-CoA_Oxase/DH_mid-dom_sf"/>
</dbReference>
<dbReference type="Pfam" id="PF02771">
    <property type="entry name" value="Acyl-CoA_dh_N"/>
    <property type="match status" value="1"/>
</dbReference>
<evidence type="ECO:0000256" key="3">
    <source>
        <dbReference type="ARBA" id="ARBA00022630"/>
    </source>
</evidence>
<dbReference type="PANTHER" id="PTHR43884">
    <property type="entry name" value="ACYL-COA DEHYDROGENASE"/>
    <property type="match status" value="1"/>
</dbReference>
<evidence type="ECO:0000256" key="7">
    <source>
        <dbReference type="RuleBase" id="RU362125"/>
    </source>
</evidence>
<dbReference type="InterPro" id="IPR036250">
    <property type="entry name" value="AcylCo_DH-like_C"/>
</dbReference>
<accession>A0A7D3Y0E9</accession>
<evidence type="ECO:0000313" key="12">
    <source>
        <dbReference type="EMBL" id="QKG80453.1"/>
    </source>
</evidence>
<dbReference type="AlphaFoldDB" id="A0A7D3Y0E9"/>
<evidence type="ECO:0000256" key="4">
    <source>
        <dbReference type="ARBA" id="ARBA00022827"/>
    </source>
</evidence>
<dbReference type="InterPro" id="IPR009100">
    <property type="entry name" value="AcylCoA_DH/oxidase_NM_dom_sf"/>
</dbReference>
<dbReference type="FunFam" id="2.40.110.10:FF:000006">
    <property type="entry name" value="very long-chain specific acyl-CoA dehydrogenase, mitochondrial"/>
    <property type="match status" value="1"/>
</dbReference>
<dbReference type="SUPFAM" id="SSF56645">
    <property type="entry name" value="Acyl-CoA dehydrogenase NM domain-like"/>
    <property type="match status" value="1"/>
</dbReference>
<protein>
    <submittedName>
        <fullName evidence="12">Acyl-CoA dehydrogenase</fullName>
    </submittedName>
</protein>
<dbReference type="Gene3D" id="2.40.110.10">
    <property type="entry name" value="Butyryl-CoA Dehydrogenase, subunit A, domain 2"/>
    <property type="match status" value="1"/>
</dbReference>
<dbReference type="GO" id="GO:0050660">
    <property type="term" value="F:flavin adenine dinucleotide binding"/>
    <property type="evidence" value="ECO:0007669"/>
    <property type="project" value="InterPro"/>
</dbReference>
<dbReference type="Pfam" id="PF00441">
    <property type="entry name" value="Acyl-CoA_dh_1"/>
    <property type="match status" value="1"/>
</dbReference>
<dbReference type="RefSeq" id="WP_173075189.1">
    <property type="nucleotide sequence ID" value="NZ_CP041345.1"/>
</dbReference>
<name>A0A7D3Y0E9_9BACT</name>
<dbReference type="PROSITE" id="PS00072">
    <property type="entry name" value="ACYL_COA_DH_1"/>
    <property type="match status" value="1"/>
</dbReference>
<proteinExistence type="inferred from homology"/>
<keyword evidence="5 7" id="KW-0560">Oxidoreductase</keyword>
<dbReference type="Pfam" id="PF21263">
    <property type="entry name" value="Acyl-CoA-dh_C"/>
    <property type="match status" value="1"/>
</dbReference>
<evidence type="ECO:0000256" key="2">
    <source>
        <dbReference type="ARBA" id="ARBA00009347"/>
    </source>
</evidence>
<evidence type="ECO:0000259" key="10">
    <source>
        <dbReference type="Pfam" id="PF02771"/>
    </source>
</evidence>
<feature type="domain" description="Acyl-CoA dehydrogenase/oxidase C-terminal" evidence="8">
    <location>
        <begin position="251"/>
        <end position="415"/>
    </location>
</feature>
<dbReference type="InterPro" id="IPR037069">
    <property type="entry name" value="AcylCoA_DH/ox_N_sf"/>
</dbReference>
<dbReference type="FunFam" id="1.20.140.10:FF:000019">
    <property type="entry name" value="Acyl-CoA dehydrogenase"/>
    <property type="match status" value="1"/>
</dbReference>
<organism evidence="12 13">
    <name type="scientific">Tenuifilum thalassicum</name>
    <dbReference type="NCBI Taxonomy" id="2590900"/>
    <lineage>
        <taxon>Bacteria</taxon>
        <taxon>Pseudomonadati</taxon>
        <taxon>Bacteroidota</taxon>
        <taxon>Bacteroidia</taxon>
        <taxon>Bacteroidales</taxon>
        <taxon>Tenuifilaceae</taxon>
        <taxon>Tenuifilum</taxon>
    </lineage>
</organism>
<dbReference type="EMBL" id="CP041345">
    <property type="protein sequence ID" value="QKG80453.1"/>
    <property type="molecule type" value="Genomic_DNA"/>
</dbReference>
<dbReference type="Proteomes" id="UP000500961">
    <property type="component" value="Chromosome"/>
</dbReference>
<sequence length="592" mass="66033">MSERKLLKSGEFLVNEIDANDIFIPEEFNEEQRMIAQTCRDFMDAEVFPKLDDIDKGDRELMKSILQKSGELGMLGIAVPEQYNGFGQDFVTQMLVAETTGAGYSFSVAYMCHCGIGTMPILYYGNEEQRQKYVARLATGELIGAYCLTEPGAGSDANSGKTTAKLSEDGKYYILNGQKMWITNAGFADTQVVFAKVENDRVLSAFIVESSWPGVVIGPDEHKMGIKGSSTAQIYYNDVKVPVENMLGRRGEGFRIALSILHMGRMKLGANVIGAAKETITQSVQYANERKQFNTKIANFGAIKHKLAEMVIRTYAHESAIYRVSKDIDDLIEKYKSEGCEYGRAAIDAISHYAVEDAILKVNGSEMLDFVVDEGVQIHGGMGYSAEMNVERGYRDSRINRIFEGTNEINRLLVIDTAIKRSLKGEYDLMGPAEQLYNNLDGIVAENGSNDYYEQKMQTIRNFKKIAMLGIYGASKAFGKAFAAEQEVQNNISNIIMDLYVAESLALRVKKLENMGKQNIDIYKDIVDVFVYDAAGRIRKNAMDAVNSFAAEPELSKLGNAVDRLCKVAPVNVKEARRRIADKLIEDNQYKF</sequence>
<keyword evidence="13" id="KW-1185">Reference proteome</keyword>
<dbReference type="PROSITE" id="PS00073">
    <property type="entry name" value="ACYL_COA_DH_2"/>
    <property type="match status" value="1"/>
</dbReference>
<feature type="domain" description="Acyl-CoA dehydrogenase/oxidase N-terminal" evidence="10">
    <location>
        <begin position="29"/>
        <end position="141"/>
    </location>
</feature>
<dbReference type="Pfam" id="PF02770">
    <property type="entry name" value="Acyl-CoA_dh_M"/>
    <property type="match status" value="1"/>
</dbReference>
<evidence type="ECO:0000313" key="13">
    <source>
        <dbReference type="Proteomes" id="UP000500961"/>
    </source>
</evidence>
<evidence type="ECO:0000256" key="6">
    <source>
        <dbReference type="ARBA" id="ARBA00052546"/>
    </source>
</evidence>
<dbReference type="InterPro" id="IPR006091">
    <property type="entry name" value="Acyl-CoA_Oxase/DH_mid-dom"/>
</dbReference>
<dbReference type="GO" id="GO:0003995">
    <property type="term" value="F:acyl-CoA dehydrogenase activity"/>
    <property type="evidence" value="ECO:0007669"/>
    <property type="project" value="InterPro"/>
</dbReference>
<dbReference type="InterPro" id="IPR049426">
    <property type="entry name" value="Acyl-CoA-dh-like_C"/>
</dbReference>
<keyword evidence="4 7" id="KW-0274">FAD</keyword>
<feature type="domain" description="Acyl-CoA oxidase/dehydrogenase middle" evidence="9">
    <location>
        <begin position="145"/>
        <end position="239"/>
    </location>
</feature>
<reference evidence="12 13" key="1">
    <citation type="submission" date="2019-07" db="EMBL/GenBank/DDBJ databases">
        <title>Thalassofilum flectens gen. nov., sp. nov., a novel moderate thermophilic anaerobe from a shallow sea hot spring in Kunashir Island (Russia), representing a new family in the order Bacteroidales, and proposal of Thalassofilacea fam. nov.</title>
        <authorList>
            <person name="Kochetkova T.V."/>
            <person name="Podosokorskaya O.A."/>
            <person name="Novikov A."/>
            <person name="Elcheninov A.G."/>
            <person name="Toshchakov S.V."/>
            <person name="Kublanov I.V."/>
        </authorList>
    </citation>
    <scope>NUCLEOTIDE SEQUENCE [LARGE SCALE GENOMIC DNA]</scope>
    <source>
        <strain evidence="12 13">38-H</strain>
    </source>
</reference>
<comment type="similarity">
    <text evidence="2 7">Belongs to the acyl-CoA dehydrogenase family.</text>
</comment>
<dbReference type="FunFam" id="1.10.540.10:FF:000001">
    <property type="entry name" value="Very long-chain-specific acyl-CoA dehydrogenase, mitochondrial"/>
    <property type="match status" value="1"/>
</dbReference>
<dbReference type="KEGG" id="ttz:FHG85_09310"/>
<dbReference type="InterPro" id="IPR006089">
    <property type="entry name" value="Acyl-CoA_DH_CS"/>
</dbReference>
<dbReference type="InterPro" id="IPR013786">
    <property type="entry name" value="AcylCoA_DH/ox_N"/>
</dbReference>
<feature type="domain" description="Acyl-CoA dehydrogenase-like C-terminal" evidence="11">
    <location>
        <begin position="462"/>
        <end position="551"/>
    </location>
</feature>
<evidence type="ECO:0000259" key="11">
    <source>
        <dbReference type="Pfam" id="PF21263"/>
    </source>
</evidence>
<gene>
    <name evidence="12" type="ORF">FHG85_09310</name>
</gene>
<dbReference type="PANTHER" id="PTHR43884:SF12">
    <property type="entry name" value="ISOVALERYL-COA DEHYDROGENASE, MITOCHONDRIAL-RELATED"/>
    <property type="match status" value="1"/>
</dbReference>
<evidence type="ECO:0000256" key="1">
    <source>
        <dbReference type="ARBA" id="ARBA00001974"/>
    </source>
</evidence>
<dbReference type="Gene3D" id="1.10.540.10">
    <property type="entry name" value="Acyl-CoA dehydrogenase/oxidase, N-terminal domain"/>
    <property type="match status" value="1"/>
</dbReference>
<dbReference type="Gene3D" id="1.20.140.10">
    <property type="entry name" value="Butyryl-CoA Dehydrogenase, subunit A, domain 3"/>
    <property type="match status" value="2"/>
</dbReference>
<comment type="catalytic activity">
    <reaction evidence="6">
        <text>a 2,3-saturated acyl-CoA + A = a 2,3-dehydroacyl-CoA + AH2</text>
        <dbReference type="Rhea" id="RHEA:48608"/>
        <dbReference type="ChEBI" id="CHEBI:13193"/>
        <dbReference type="ChEBI" id="CHEBI:17499"/>
        <dbReference type="ChEBI" id="CHEBI:60015"/>
        <dbReference type="ChEBI" id="CHEBI:65111"/>
    </reaction>
</comment>
<comment type="cofactor">
    <cofactor evidence="1 7">
        <name>FAD</name>
        <dbReference type="ChEBI" id="CHEBI:57692"/>
    </cofactor>
</comment>
<keyword evidence="3 7" id="KW-0285">Flavoprotein</keyword>
<dbReference type="InterPro" id="IPR009075">
    <property type="entry name" value="AcylCo_DH/oxidase_C"/>
</dbReference>
<evidence type="ECO:0000259" key="8">
    <source>
        <dbReference type="Pfam" id="PF00441"/>
    </source>
</evidence>